<evidence type="ECO:0000313" key="2">
    <source>
        <dbReference type="EMBL" id="RBA32472.1"/>
    </source>
</evidence>
<evidence type="ECO:0000313" key="3">
    <source>
        <dbReference type="Proteomes" id="UP000252187"/>
    </source>
</evidence>
<protein>
    <submittedName>
        <fullName evidence="2">Uncharacterized protein</fullName>
    </submittedName>
</protein>
<dbReference type="AlphaFoldDB" id="A0A365P7T3"/>
<feature type="region of interest" description="Disordered" evidence="1">
    <location>
        <begin position="223"/>
        <end position="273"/>
    </location>
</feature>
<gene>
    <name evidence="2" type="ORF">DQ226_13875</name>
</gene>
<name>A0A365P7T3_9ACTN</name>
<sequence>MQQAAPAIQQAAQPLIIAAPPRVITQTVTETVVVDRQVVQESGGLLLLDPSVSQNVRAVDVLNTFDSNVAARAGEERRHLDQVLGAAGVGAFAGGSLGAAGGGLVGAAGTGVTGALVGGAVGTAAQIPAQISCGVVTIVAPGIGIPCHAIAAAAGPAAGAAVGGVVGAGVGAGAGIVTGAVGGAAGGAGLGAQTVPGGTETLQGLAADIVWDLENEARVANGYQPLVGNKPSGQPGSTPVEPSTGTRDTSGTVLGQGANVGTSPAAAPAPAPAAPPVVPVPVPAPGPDLAVIAGQLGADVQVAADQVSYDVQAAANQVSHDVNRAAQQVSTDLGNALAALA</sequence>
<reference evidence="2 3" key="1">
    <citation type="submission" date="2018-06" db="EMBL/GenBank/DDBJ databases">
        <title>Whole genome sequencing of four bacterial strains from South Shetland trench revealing bio-synthetic gene clusters.</title>
        <authorList>
            <person name="Abdel-Mageed W.M."/>
            <person name="Lehri B."/>
            <person name="Jarmusch S.A."/>
            <person name="Miranda K."/>
            <person name="Goodfellow M."/>
            <person name="Jaspars M."/>
            <person name="Karlyshev A.V."/>
        </authorList>
    </citation>
    <scope>NUCLEOTIDE SEQUENCE [LARGE SCALE GENOMIC DNA]</scope>
    <source>
        <strain evidence="2 3">SST1</strain>
    </source>
</reference>
<accession>A0A365P7T3</accession>
<feature type="compositionally biased region" description="Polar residues" evidence="1">
    <location>
        <begin position="231"/>
        <end position="253"/>
    </location>
</feature>
<dbReference type="EMBL" id="QNTT01000045">
    <property type="protein sequence ID" value="RBA32472.1"/>
    <property type="molecule type" value="Genomic_DNA"/>
</dbReference>
<evidence type="ECO:0000256" key="1">
    <source>
        <dbReference type="SAM" id="MobiDB-lite"/>
    </source>
</evidence>
<organism evidence="2 3">
    <name type="scientific">Dietzia maris</name>
    <dbReference type="NCBI Taxonomy" id="37915"/>
    <lineage>
        <taxon>Bacteria</taxon>
        <taxon>Bacillati</taxon>
        <taxon>Actinomycetota</taxon>
        <taxon>Actinomycetes</taxon>
        <taxon>Mycobacteriales</taxon>
        <taxon>Dietziaceae</taxon>
        <taxon>Dietzia</taxon>
    </lineage>
</organism>
<dbReference type="Proteomes" id="UP000252187">
    <property type="component" value="Unassembled WGS sequence"/>
</dbReference>
<comment type="caution">
    <text evidence="2">The sequence shown here is derived from an EMBL/GenBank/DDBJ whole genome shotgun (WGS) entry which is preliminary data.</text>
</comment>
<proteinExistence type="predicted"/>